<dbReference type="GO" id="GO:0005737">
    <property type="term" value="C:cytoplasm"/>
    <property type="evidence" value="ECO:0007669"/>
    <property type="project" value="UniProtKB-SubCell"/>
</dbReference>
<dbReference type="Pfam" id="PF03969">
    <property type="entry name" value="AFG1_ATPase"/>
    <property type="match status" value="1"/>
</dbReference>
<organism evidence="4 5">
    <name type="scientific">Ferrimonas sediminum</name>
    <dbReference type="NCBI Taxonomy" id="718193"/>
    <lineage>
        <taxon>Bacteria</taxon>
        <taxon>Pseudomonadati</taxon>
        <taxon>Pseudomonadota</taxon>
        <taxon>Gammaproteobacteria</taxon>
        <taxon>Alteromonadales</taxon>
        <taxon>Ferrimonadaceae</taxon>
        <taxon>Ferrimonas</taxon>
    </lineage>
</organism>
<evidence type="ECO:0000256" key="2">
    <source>
        <dbReference type="ARBA" id="ARBA00022840"/>
    </source>
</evidence>
<dbReference type="OrthoDB" id="9774491at2"/>
<dbReference type="GO" id="GO:0051301">
    <property type="term" value="P:cell division"/>
    <property type="evidence" value="ECO:0007669"/>
    <property type="project" value="UniProtKB-UniRule"/>
</dbReference>
<dbReference type="InterPro" id="IPR030870">
    <property type="entry name" value="ZapE"/>
</dbReference>
<accession>A0A1G8KDR9</accession>
<keyword evidence="5" id="KW-1185">Reference proteome</keyword>
<dbReference type="NCBIfam" id="NF040713">
    <property type="entry name" value="ZapE"/>
    <property type="match status" value="1"/>
</dbReference>
<evidence type="ECO:0000256" key="1">
    <source>
        <dbReference type="ARBA" id="ARBA00022741"/>
    </source>
</evidence>
<comment type="subcellular location">
    <subcellularLocation>
        <location evidence="3">Cytoplasm</location>
    </subcellularLocation>
</comment>
<keyword evidence="1 3" id="KW-0547">Nucleotide-binding</keyword>
<dbReference type="InterPro" id="IPR005654">
    <property type="entry name" value="ATPase_AFG1-like"/>
</dbReference>
<comment type="function">
    <text evidence="3">Reduces the stability of FtsZ polymers in the presence of ATP.</text>
</comment>
<dbReference type="PANTHER" id="PTHR12169">
    <property type="entry name" value="ATPASE N2B"/>
    <property type="match status" value="1"/>
</dbReference>
<keyword evidence="3" id="KW-0963">Cytoplasm</keyword>
<proteinExistence type="inferred from homology"/>
<sequence length="371" mass="42261">MPQATPLQLYQADLSRPDFHPDPAQRHAVEQLQQLYDALLARDQFEPGLLGKLGGWLGKPAPQPAVRGLYFWGGVGRGKTYLVDTFFEVLPLQRKMRIHFHRFMHRVHQELNQLKDQANPLERVAQTLADEAEVICFDEFFVSDITDAMLLGGLMKALFTRGVVLVATSNIPPRELYRNGLQRARFLPAIDLIEQHCQVVNVDHGIDYRLRALEQAEIFHSPLDQQADDNLHRYFEQLAPEAGHYGGDIEVEGRTISVRRQADGVLLVDFMALCDGPRSQLDYMELARCYHSLLLSGVKAMGAQLTGDDIARRFLALVDEFYERGVKLIISSEVPLEQLYQGGGLEFEFRRCLSRLQEMQSHDYLARPHLP</sequence>
<comment type="subunit">
    <text evidence="3">Interacts with FtsZ.</text>
</comment>
<gene>
    <name evidence="3" type="primary">zapE</name>
    <name evidence="4" type="ORF">SAMN04488540_101338</name>
</gene>
<protein>
    <recommendedName>
        <fullName evidence="3">Cell division protein ZapE</fullName>
    </recommendedName>
    <alternativeName>
        <fullName evidence="3">Z ring-associated protein ZapE</fullName>
    </alternativeName>
</protein>
<dbReference type="PANTHER" id="PTHR12169:SF6">
    <property type="entry name" value="AFG1-LIKE ATPASE"/>
    <property type="match status" value="1"/>
</dbReference>
<name>A0A1G8KDR9_9GAMM</name>
<dbReference type="GO" id="GO:0016887">
    <property type="term" value="F:ATP hydrolysis activity"/>
    <property type="evidence" value="ECO:0007669"/>
    <property type="project" value="UniProtKB-UniRule"/>
</dbReference>
<dbReference type="InterPro" id="IPR027417">
    <property type="entry name" value="P-loop_NTPase"/>
</dbReference>
<keyword evidence="3 4" id="KW-0132">Cell division</keyword>
<dbReference type="AlphaFoldDB" id="A0A1G8KDR9"/>
<dbReference type="Gene3D" id="3.40.50.300">
    <property type="entry name" value="P-loop containing nucleotide triphosphate hydrolases"/>
    <property type="match status" value="1"/>
</dbReference>
<comment type="similarity">
    <text evidence="3">Belongs to the AFG1 ATPase family. ZapE subfamily.</text>
</comment>
<feature type="binding site" evidence="3">
    <location>
        <begin position="73"/>
        <end position="80"/>
    </location>
    <ligand>
        <name>ATP</name>
        <dbReference type="ChEBI" id="CHEBI:30616"/>
    </ligand>
</feature>
<evidence type="ECO:0000313" key="5">
    <source>
        <dbReference type="Proteomes" id="UP000199527"/>
    </source>
</evidence>
<evidence type="ECO:0000313" key="4">
    <source>
        <dbReference type="EMBL" id="SDI41529.1"/>
    </source>
</evidence>
<dbReference type="SUPFAM" id="SSF52540">
    <property type="entry name" value="P-loop containing nucleoside triphosphate hydrolases"/>
    <property type="match status" value="1"/>
</dbReference>
<keyword evidence="3" id="KW-0378">Hydrolase</keyword>
<keyword evidence="2 3" id="KW-0067">ATP-binding</keyword>
<evidence type="ECO:0000256" key="3">
    <source>
        <dbReference type="HAMAP-Rule" id="MF_01919"/>
    </source>
</evidence>
<dbReference type="Proteomes" id="UP000199527">
    <property type="component" value="Unassembled WGS sequence"/>
</dbReference>
<dbReference type="EMBL" id="FNEM01000001">
    <property type="protein sequence ID" value="SDI41529.1"/>
    <property type="molecule type" value="Genomic_DNA"/>
</dbReference>
<dbReference type="HAMAP" id="MF_01919">
    <property type="entry name" value="ZapE"/>
    <property type="match status" value="1"/>
</dbReference>
<dbReference type="GO" id="GO:0032153">
    <property type="term" value="C:cell division site"/>
    <property type="evidence" value="ECO:0007669"/>
    <property type="project" value="TreeGrafter"/>
</dbReference>
<dbReference type="RefSeq" id="WP_090361345.1">
    <property type="nucleotide sequence ID" value="NZ_FNEM01000001.1"/>
</dbReference>
<keyword evidence="3" id="KW-0131">Cell cycle</keyword>
<dbReference type="GO" id="GO:0005524">
    <property type="term" value="F:ATP binding"/>
    <property type="evidence" value="ECO:0007669"/>
    <property type="project" value="UniProtKB-UniRule"/>
</dbReference>
<reference evidence="5" key="1">
    <citation type="submission" date="2016-10" db="EMBL/GenBank/DDBJ databases">
        <authorList>
            <person name="Varghese N."/>
            <person name="Submissions S."/>
        </authorList>
    </citation>
    <scope>NUCLEOTIDE SEQUENCE [LARGE SCALE GENOMIC DNA]</scope>
    <source>
        <strain evidence="5">DSM 23317</strain>
    </source>
</reference>